<feature type="transmembrane region" description="Helical" evidence="1">
    <location>
        <begin position="20"/>
        <end position="40"/>
    </location>
</feature>
<feature type="transmembrane region" description="Helical" evidence="1">
    <location>
        <begin position="89"/>
        <end position="109"/>
    </location>
</feature>
<evidence type="ECO:0000313" key="2">
    <source>
        <dbReference type="EMBL" id="WCR01650.1"/>
    </source>
</evidence>
<evidence type="ECO:0000313" key="3">
    <source>
        <dbReference type="Proteomes" id="UP001215549"/>
    </source>
</evidence>
<organism evidence="2 3">
    <name type="scientific">Paracoccus saliphilus</name>
    <dbReference type="NCBI Taxonomy" id="405559"/>
    <lineage>
        <taxon>Bacteria</taxon>
        <taxon>Pseudomonadati</taxon>
        <taxon>Pseudomonadota</taxon>
        <taxon>Alphaproteobacteria</taxon>
        <taxon>Rhodobacterales</taxon>
        <taxon>Paracoccaceae</taxon>
        <taxon>Paracoccus</taxon>
    </lineage>
</organism>
<feature type="transmembrane region" description="Helical" evidence="1">
    <location>
        <begin position="55"/>
        <end position="77"/>
    </location>
</feature>
<keyword evidence="1" id="KW-1133">Transmembrane helix</keyword>
<keyword evidence="3" id="KW-1185">Reference proteome</keyword>
<feature type="transmembrane region" description="Helical" evidence="1">
    <location>
        <begin position="115"/>
        <end position="143"/>
    </location>
</feature>
<reference evidence="2 3" key="1">
    <citation type="submission" date="2021-01" db="EMBL/GenBank/DDBJ databases">
        <title>Biogeographic distribution of Paracoccus.</title>
        <authorList>
            <person name="Hollensteiner J."/>
            <person name="Leineberger J."/>
            <person name="Brinkhoff T."/>
            <person name="Daniel R."/>
        </authorList>
    </citation>
    <scope>NUCLEOTIDE SEQUENCE [LARGE SCALE GENOMIC DNA]</scope>
    <source>
        <strain evidence="2 3">DSM 18447</strain>
    </source>
</reference>
<protein>
    <submittedName>
        <fullName evidence="2">Uncharacterized protein</fullName>
    </submittedName>
</protein>
<proteinExistence type="predicted"/>
<dbReference type="RefSeq" id="WP_141225867.1">
    <property type="nucleotide sequence ID" value="NZ_CP067140.1"/>
</dbReference>
<accession>A0ABY7S3L2</accession>
<gene>
    <name evidence="2" type="ORF">JHX88_11970</name>
</gene>
<sequence>MLREIGLSRYQHDFRIFIRWYLNTFLIVGAISLYLAFAIISEFSPSILGWWTESAAATILVSVVPSLVIWVIVFRGLAMIGWSRMIREVLAGTITTGAAILAMIIAADVGLLPSWFVFALNSALIMGMIPAIIVGPITAFILARKSSRQHTSSGSVEPKQ</sequence>
<dbReference type="EMBL" id="CP067140">
    <property type="protein sequence ID" value="WCR01650.1"/>
    <property type="molecule type" value="Genomic_DNA"/>
</dbReference>
<keyword evidence="1" id="KW-0472">Membrane</keyword>
<keyword evidence="1" id="KW-0812">Transmembrane</keyword>
<name>A0ABY7S3L2_9RHOB</name>
<evidence type="ECO:0000256" key="1">
    <source>
        <dbReference type="SAM" id="Phobius"/>
    </source>
</evidence>
<dbReference type="Proteomes" id="UP001215549">
    <property type="component" value="Chromosome"/>
</dbReference>